<protein>
    <submittedName>
        <fullName evidence="1">Uncharacterized protein</fullName>
    </submittedName>
</protein>
<evidence type="ECO:0000313" key="1">
    <source>
        <dbReference type="EMBL" id="KAK8046963.1"/>
    </source>
</evidence>
<sequence length="120" mass="14098">MDKMLKCKRDLEETRTLIMRLARITAAQKQTLTKLDTSYKSLKRDLWHLEEKMSDCHESRLAQPILDTIRGRLHNIDNSQNIARQSLRENSAMIKQLWRRVKAMQSSMKAAGGVEMRRED</sequence>
<organism evidence="1 2">
    <name type="scientific">Apiospora saccharicola</name>
    <dbReference type="NCBI Taxonomy" id="335842"/>
    <lineage>
        <taxon>Eukaryota</taxon>
        <taxon>Fungi</taxon>
        <taxon>Dikarya</taxon>
        <taxon>Ascomycota</taxon>
        <taxon>Pezizomycotina</taxon>
        <taxon>Sordariomycetes</taxon>
        <taxon>Xylariomycetidae</taxon>
        <taxon>Amphisphaeriales</taxon>
        <taxon>Apiosporaceae</taxon>
        <taxon>Apiospora</taxon>
    </lineage>
</organism>
<dbReference type="Proteomes" id="UP001446871">
    <property type="component" value="Unassembled WGS sequence"/>
</dbReference>
<keyword evidence="2" id="KW-1185">Reference proteome</keyword>
<dbReference type="EMBL" id="JAQQWM010000009">
    <property type="protein sequence ID" value="KAK8046963.1"/>
    <property type="molecule type" value="Genomic_DNA"/>
</dbReference>
<gene>
    <name evidence="1" type="ORF">PG996_015027</name>
</gene>
<comment type="caution">
    <text evidence="1">The sequence shown here is derived from an EMBL/GenBank/DDBJ whole genome shotgun (WGS) entry which is preliminary data.</text>
</comment>
<accession>A0ABR1TJZ5</accession>
<reference evidence="1 2" key="1">
    <citation type="submission" date="2023-01" db="EMBL/GenBank/DDBJ databases">
        <title>Analysis of 21 Apiospora genomes using comparative genomics revels a genus with tremendous synthesis potential of carbohydrate active enzymes and secondary metabolites.</title>
        <authorList>
            <person name="Sorensen T."/>
        </authorList>
    </citation>
    <scope>NUCLEOTIDE SEQUENCE [LARGE SCALE GENOMIC DNA]</scope>
    <source>
        <strain evidence="1 2">CBS 83171</strain>
    </source>
</reference>
<name>A0ABR1TJZ5_9PEZI</name>
<evidence type="ECO:0000313" key="2">
    <source>
        <dbReference type="Proteomes" id="UP001446871"/>
    </source>
</evidence>
<proteinExistence type="predicted"/>